<name>A0A9D1NB24_9FIRM</name>
<evidence type="ECO:0000256" key="1">
    <source>
        <dbReference type="SAM" id="Phobius"/>
    </source>
</evidence>
<organism evidence="2 3">
    <name type="scientific">Candidatus Limadaptatus stercoripullorum</name>
    <dbReference type="NCBI Taxonomy" id="2840846"/>
    <lineage>
        <taxon>Bacteria</taxon>
        <taxon>Bacillati</taxon>
        <taxon>Bacillota</taxon>
        <taxon>Clostridia</taxon>
        <taxon>Eubacteriales</taxon>
        <taxon>Candidatus Limadaptatus</taxon>
    </lineage>
</organism>
<feature type="transmembrane region" description="Helical" evidence="1">
    <location>
        <begin position="119"/>
        <end position="137"/>
    </location>
</feature>
<feature type="transmembrane region" description="Helical" evidence="1">
    <location>
        <begin position="143"/>
        <end position="162"/>
    </location>
</feature>
<keyword evidence="1" id="KW-0472">Membrane</keyword>
<dbReference type="Gene3D" id="1.10.1760.20">
    <property type="match status" value="1"/>
</dbReference>
<dbReference type="AlphaFoldDB" id="A0A9D1NB24"/>
<evidence type="ECO:0000313" key="2">
    <source>
        <dbReference type="EMBL" id="HIU99403.1"/>
    </source>
</evidence>
<keyword evidence="1" id="KW-0812">Transmembrane</keyword>
<protein>
    <submittedName>
        <fullName evidence="2">Gx transporter family protein</fullName>
    </submittedName>
</protein>
<comment type="caution">
    <text evidence="2">The sequence shown here is derived from an EMBL/GenBank/DDBJ whole genome shotgun (WGS) entry which is preliminary data.</text>
</comment>
<feature type="transmembrane region" description="Helical" evidence="1">
    <location>
        <begin position="37"/>
        <end position="55"/>
    </location>
</feature>
<dbReference type="Proteomes" id="UP000886857">
    <property type="component" value="Unassembled WGS sequence"/>
</dbReference>
<accession>A0A9D1NB24</accession>
<reference evidence="2" key="2">
    <citation type="journal article" date="2021" name="PeerJ">
        <title>Extensive microbial diversity within the chicken gut microbiome revealed by metagenomics and culture.</title>
        <authorList>
            <person name="Gilroy R."/>
            <person name="Ravi A."/>
            <person name="Getino M."/>
            <person name="Pursley I."/>
            <person name="Horton D.L."/>
            <person name="Alikhan N.F."/>
            <person name="Baker D."/>
            <person name="Gharbi K."/>
            <person name="Hall N."/>
            <person name="Watson M."/>
            <person name="Adriaenssens E.M."/>
            <person name="Foster-Nyarko E."/>
            <person name="Jarju S."/>
            <person name="Secka A."/>
            <person name="Antonio M."/>
            <person name="Oren A."/>
            <person name="Chaudhuri R.R."/>
            <person name="La Ragione R."/>
            <person name="Hildebrand F."/>
            <person name="Pallen M.J."/>
        </authorList>
    </citation>
    <scope>NUCLEOTIDE SEQUENCE</scope>
    <source>
        <strain evidence="2">10406</strain>
    </source>
</reference>
<reference evidence="2" key="1">
    <citation type="submission" date="2020-10" db="EMBL/GenBank/DDBJ databases">
        <authorList>
            <person name="Gilroy R."/>
        </authorList>
    </citation>
    <scope>NUCLEOTIDE SEQUENCE</scope>
    <source>
        <strain evidence="2">10406</strain>
    </source>
</reference>
<evidence type="ECO:0000313" key="3">
    <source>
        <dbReference type="Proteomes" id="UP000886857"/>
    </source>
</evidence>
<gene>
    <name evidence="2" type="ORF">IAC73_06140</name>
</gene>
<sequence length="201" mass="20610">MKKYPAKKVALAGLFLALALIVSLLESLIPPLVPALPYAKLGLANAVLLACFLLVGAGEGFVVLLLKCLLAAVFSGNFAALAWSVPASLAAYAVMIAMCKARIFSITAVSAAGGMVHNAVQIAVGVAAAGAAVAVYLPYMLLAGAVAGVVTGVLCHFAVAVARRGSLSAREGDLAYVRIARTRAREDEPEEETERGEGSAR</sequence>
<dbReference type="EMBL" id="DVOE01000091">
    <property type="protein sequence ID" value="HIU99403.1"/>
    <property type="molecule type" value="Genomic_DNA"/>
</dbReference>
<dbReference type="InterPro" id="IPR010898">
    <property type="entry name" value="Hpre_diP_synth_I"/>
</dbReference>
<dbReference type="Pfam" id="PF07456">
    <property type="entry name" value="Hpre_diP_synt_I"/>
    <property type="match status" value="1"/>
</dbReference>
<proteinExistence type="predicted"/>
<keyword evidence="1" id="KW-1133">Transmembrane helix</keyword>